<proteinExistence type="predicted"/>
<feature type="domain" description="Enoyl reductase (ER)" evidence="2">
    <location>
        <begin position="10"/>
        <end position="324"/>
    </location>
</feature>
<dbReference type="Gene3D" id="3.90.180.10">
    <property type="entry name" value="Medium-chain alcohol dehydrogenases, catalytic domain"/>
    <property type="match status" value="1"/>
</dbReference>
<evidence type="ECO:0000313" key="4">
    <source>
        <dbReference type="Proteomes" id="UP000199668"/>
    </source>
</evidence>
<dbReference type="SUPFAM" id="SSF50129">
    <property type="entry name" value="GroES-like"/>
    <property type="match status" value="1"/>
</dbReference>
<dbReference type="EMBL" id="FOTY01000001">
    <property type="protein sequence ID" value="SFL47534.1"/>
    <property type="molecule type" value="Genomic_DNA"/>
</dbReference>
<dbReference type="GO" id="GO:0016491">
    <property type="term" value="F:oxidoreductase activity"/>
    <property type="evidence" value="ECO:0007669"/>
    <property type="project" value="InterPro"/>
</dbReference>
<evidence type="ECO:0000259" key="2">
    <source>
        <dbReference type="SMART" id="SM00829"/>
    </source>
</evidence>
<dbReference type="InterPro" id="IPR036291">
    <property type="entry name" value="NAD(P)-bd_dom_sf"/>
</dbReference>
<name>A0A1I4HZS2_9BACI</name>
<reference evidence="3 4" key="1">
    <citation type="submission" date="2016-10" db="EMBL/GenBank/DDBJ databases">
        <authorList>
            <person name="de Groot N.N."/>
        </authorList>
    </citation>
    <scope>NUCLEOTIDE SEQUENCE [LARGE SCALE GENOMIC DNA]</scope>
    <source>
        <strain evidence="3 4">CGMCC 1.6134</strain>
    </source>
</reference>
<evidence type="ECO:0000313" key="3">
    <source>
        <dbReference type="EMBL" id="SFL47534.1"/>
    </source>
</evidence>
<dbReference type="AlphaFoldDB" id="A0A1I4HZS2"/>
<dbReference type="PANTHER" id="PTHR44154">
    <property type="entry name" value="QUINONE OXIDOREDUCTASE"/>
    <property type="match status" value="1"/>
</dbReference>
<dbReference type="InterPro" id="IPR011032">
    <property type="entry name" value="GroES-like_sf"/>
</dbReference>
<dbReference type="Pfam" id="PF00107">
    <property type="entry name" value="ADH_zinc_N"/>
    <property type="match status" value="1"/>
</dbReference>
<dbReference type="SUPFAM" id="SSF51735">
    <property type="entry name" value="NAD(P)-binding Rossmann-fold domains"/>
    <property type="match status" value="1"/>
</dbReference>
<keyword evidence="4" id="KW-1185">Reference proteome</keyword>
<protein>
    <submittedName>
        <fullName evidence="3">NADPH:quinone reductase</fullName>
    </submittedName>
</protein>
<sequence length="329" mass="35853">MKALAINEPGSVDNMELMDMETPEPGPQDVRVKVHAVGLNPVDYKLVEGGGLPEWKYPHISGLDVAGEVDKTGSSVTDWKPGDTVYFHASLAHQGGFAEYVTASRTVLASLPSGWSFAEAATLPTPALTAYQALHRKVRMNQGGTILIQAGSGAVGGFAIQLAARVGMRIITTCSPENNEYVKNLGAHETIDYHTENIVEKVHEYTNGRGVDIVMDMVGRKTAEEAFDYLAFNADLICVADLPDMERYTPKTLAPSIHEIALGFVYRSEDYEQIADLGRMAEEVGGLAASSALQPMLEEEINLEDVPDALRRMRDERIRGNITAHVTHD</sequence>
<dbReference type="InterPro" id="IPR020843">
    <property type="entry name" value="ER"/>
</dbReference>
<organism evidence="3 4">
    <name type="scientific">Salibacterium qingdaonense</name>
    <dbReference type="NCBI Taxonomy" id="266892"/>
    <lineage>
        <taxon>Bacteria</taxon>
        <taxon>Bacillati</taxon>
        <taxon>Bacillota</taxon>
        <taxon>Bacilli</taxon>
        <taxon>Bacillales</taxon>
        <taxon>Bacillaceae</taxon>
    </lineage>
</organism>
<evidence type="ECO:0000256" key="1">
    <source>
        <dbReference type="ARBA" id="ARBA00022857"/>
    </source>
</evidence>
<dbReference type="InterPro" id="IPR013154">
    <property type="entry name" value="ADH-like_N"/>
</dbReference>
<dbReference type="CDD" id="cd08271">
    <property type="entry name" value="MDR5"/>
    <property type="match status" value="1"/>
</dbReference>
<dbReference type="RefSeq" id="WP_090925093.1">
    <property type="nucleotide sequence ID" value="NZ_FOTY01000001.1"/>
</dbReference>
<dbReference type="SMART" id="SM00829">
    <property type="entry name" value="PKS_ER"/>
    <property type="match status" value="1"/>
</dbReference>
<gene>
    <name evidence="3" type="ORF">SAMN04488054_101113</name>
</gene>
<accession>A0A1I4HZS2</accession>
<keyword evidence="1" id="KW-0521">NADP</keyword>
<dbReference type="InterPro" id="IPR051603">
    <property type="entry name" value="Zinc-ADH_QOR/CCCR"/>
</dbReference>
<dbReference type="OrthoDB" id="9787435at2"/>
<dbReference type="Gene3D" id="3.40.50.720">
    <property type="entry name" value="NAD(P)-binding Rossmann-like Domain"/>
    <property type="match status" value="1"/>
</dbReference>
<dbReference type="STRING" id="266892.SAMN04488054_101113"/>
<dbReference type="PANTHER" id="PTHR44154:SF1">
    <property type="entry name" value="QUINONE OXIDOREDUCTASE"/>
    <property type="match status" value="1"/>
</dbReference>
<dbReference type="Proteomes" id="UP000199668">
    <property type="component" value="Unassembled WGS sequence"/>
</dbReference>
<dbReference type="InterPro" id="IPR013149">
    <property type="entry name" value="ADH-like_C"/>
</dbReference>
<dbReference type="Pfam" id="PF08240">
    <property type="entry name" value="ADH_N"/>
    <property type="match status" value="1"/>
</dbReference>